<evidence type="ECO:0000256" key="2">
    <source>
        <dbReference type="ARBA" id="ARBA00022741"/>
    </source>
</evidence>
<evidence type="ECO:0000256" key="1">
    <source>
        <dbReference type="ARBA" id="ARBA00022598"/>
    </source>
</evidence>
<evidence type="ECO:0000256" key="3">
    <source>
        <dbReference type="ARBA" id="ARBA00022840"/>
    </source>
</evidence>
<organism evidence="6 7">
    <name type="scientific">Allomeiothermus silvanus (strain ATCC 700542 / DSM 9946 / NBRC 106475 / NCIMB 13440 / VI-R2)</name>
    <name type="common">Thermus silvanus</name>
    <dbReference type="NCBI Taxonomy" id="526227"/>
    <lineage>
        <taxon>Bacteria</taxon>
        <taxon>Thermotogati</taxon>
        <taxon>Deinococcota</taxon>
        <taxon>Deinococci</taxon>
        <taxon>Thermales</taxon>
        <taxon>Thermaceae</taxon>
        <taxon>Allomeiothermus</taxon>
    </lineage>
</organism>
<keyword evidence="7" id="KW-1185">Reference proteome</keyword>
<dbReference type="InterPro" id="IPR052032">
    <property type="entry name" value="ATP-dep_AA_Ligase"/>
</dbReference>
<dbReference type="GO" id="GO:0005524">
    <property type="term" value="F:ATP binding"/>
    <property type="evidence" value="ECO:0007669"/>
    <property type="project" value="UniProtKB-UniRule"/>
</dbReference>
<keyword evidence="2 4" id="KW-0547">Nucleotide-binding</keyword>
<dbReference type="Proteomes" id="UP000001916">
    <property type="component" value="Chromosome"/>
</dbReference>
<keyword evidence="1 6" id="KW-0436">Ligase</keyword>
<dbReference type="PROSITE" id="PS50975">
    <property type="entry name" value="ATP_GRASP"/>
    <property type="match status" value="1"/>
</dbReference>
<dbReference type="GO" id="GO:0016874">
    <property type="term" value="F:ligase activity"/>
    <property type="evidence" value="ECO:0007669"/>
    <property type="project" value="UniProtKB-KW"/>
</dbReference>
<dbReference type="GO" id="GO:0046872">
    <property type="term" value="F:metal ion binding"/>
    <property type="evidence" value="ECO:0007669"/>
    <property type="project" value="InterPro"/>
</dbReference>
<feature type="domain" description="ATP-grasp" evidence="5">
    <location>
        <begin position="117"/>
        <end position="306"/>
    </location>
</feature>
<dbReference type="Pfam" id="PF13535">
    <property type="entry name" value="ATP-grasp_4"/>
    <property type="match status" value="1"/>
</dbReference>
<evidence type="ECO:0000313" key="7">
    <source>
        <dbReference type="Proteomes" id="UP000001916"/>
    </source>
</evidence>
<evidence type="ECO:0000256" key="4">
    <source>
        <dbReference type="PROSITE-ProRule" id="PRU00409"/>
    </source>
</evidence>
<dbReference type="PANTHER" id="PTHR43585:SF2">
    <property type="entry name" value="ATP-GRASP ENZYME FSQD"/>
    <property type="match status" value="1"/>
</dbReference>
<dbReference type="InterPro" id="IPR005479">
    <property type="entry name" value="CPAse_ATP-bd"/>
</dbReference>
<dbReference type="OrthoDB" id="24041at2"/>
<reference evidence="6 7" key="1">
    <citation type="journal article" date="2010" name="Stand. Genomic Sci.">
        <title>Complete genome sequence of Meiothermus silvanus type strain (VI-R2).</title>
        <authorList>
            <person name="Sikorski J."/>
            <person name="Tindall B.J."/>
            <person name="Lowry S."/>
            <person name="Lucas S."/>
            <person name="Nolan M."/>
            <person name="Copeland A."/>
            <person name="Glavina Del Rio T."/>
            <person name="Tice H."/>
            <person name="Cheng J.F."/>
            <person name="Han C."/>
            <person name="Pitluck S."/>
            <person name="Liolios K."/>
            <person name="Ivanova N."/>
            <person name="Mavromatis K."/>
            <person name="Mikhailova N."/>
            <person name="Pati A."/>
            <person name="Goodwin L."/>
            <person name="Chen A."/>
            <person name="Palaniappan K."/>
            <person name="Land M."/>
            <person name="Hauser L."/>
            <person name="Chang Y.J."/>
            <person name="Jeffries C.D."/>
            <person name="Rohde M."/>
            <person name="Goker M."/>
            <person name="Woyke T."/>
            <person name="Bristow J."/>
            <person name="Eisen J.A."/>
            <person name="Markowitz V."/>
            <person name="Hugenholtz P."/>
            <person name="Kyrpides N.C."/>
            <person name="Klenk H.P."/>
            <person name="Lapidus A."/>
        </authorList>
    </citation>
    <scope>NUCLEOTIDE SEQUENCE [LARGE SCALE GENOMIC DNA]</scope>
    <source>
        <strain evidence="7">ATCC 700542 / DSM 9946 / VI-R2</strain>
    </source>
</reference>
<gene>
    <name evidence="6" type="ordered locus">Mesil_0202</name>
</gene>
<dbReference type="RefSeq" id="WP_013156753.1">
    <property type="nucleotide sequence ID" value="NC_014212.1"/>
</dbReference>
<keyword evidence="3 4" id="KW-0067">ATP-binding</keyword>
<dbReference type="EMBL" id="CP002042">
    <property type="protein sequence ID" value="ADH62146.1"/>
    <property type="molecule type" value="Genomic_DNA"/>
</dbReference>
<evidence type="ECO:0000313" key="6">
    <source>
        <dbReference type="EMBL" id="ADH62146.1"/>
    </source>
</evidence>
<dbReference type="PANTHER" id="PTHR43585">
    <property type="entry name" value="FUMIPYRROLE BIOSYNTHESIS PROTEIN C"/>
    <property type="match status" value="1"/>
</dbReference>
<dbReference type="SUPFAM" id="SSF56059">
    <property type="entry name" value="Glutathione synthetase ATP-binding domain-like"/>
    <property type="match status" value="1"/>
</dbReference>
<dbReference type="STRING" id="526227.Mesil_0202"/>
<accession>D7BGZ2</accession>
<evidence type="ECO:0000259" key="5">
    <source>
        <dbReference type="PROSITE" id="PS50975"/>
    </source>
</evidence>
<dbReference type="eggNOG" id="COG0458">
    <property type="taxonomic scope" value="Bacteria"/>
</dbReference>
<dbReference type="InterPro" id="IPR013815">
    <property type="entry name" value="ATP_grasp_subdomain_1"/>
</dbReference>
<dbReference type="Gene3D" id="3.30.1490.20">
    <property type="entry name" value="ATP-grasp fold, A domain"/>
    <property type="match status" value="1"/>
</dbReference>
<dbReference type="Pfam" id="PF02786">
    <property type="entry name" value="CPSase_L_D2"/>
    <property type="match status" value="1"/>
</dbReference>
<dbReference type="KEGG" id="msv:Mesil_0202"/>
<dbReference type="Gene3D" id="3.40.50.20">
    <property type="match status" value="1"/>
</dbReference>
<proteinExistence type="predicted"/>
<dbReference type="HOGENOM" id="CLU_056352_0_0_0"/>
<dbReference type="AlphaFoldDB" id="D7BGZ2"/>
<dbReference type="InterPro" id="IPR011761">
    <property type="entry name" value="ATP-grasp"/>
</dbReference>
<dbReference type="Gene3D" id="3.30.470.20">
    <property type="entry name" value="ATP-grasp fold, B domain"/>
    <property type="match status" value="1"/>
</dbReference>
<protein>
    <submittedName>
        <fullName evidence="6">ATP-dependent carboxylate-amine ligase domain protein ATP-grasp</fullName>
    </submittedName>
</protein>
<sequence length="388" mass="44829">MNVVFLSPHFPPNFYNFCVRLREAGANVLGLADAPYESLRPELKAALTEYYRVSDMHHYDELLRALGYFTHRYGKIDRLDSLSEYWLETEAALRTDFNIYGIRQDSISKIKRKSEMKKLFQQAGLRVARGRVCHTPEEARAFVKEVGYPVVAKPDVGVGAAKTYKIIDEWELQHYLSDKLPVEYILEEFIPGTIVTYDGLADREGRVVYASSMIYSKGVMETVLEDSDIYYYMPREIPRDLDEAGRRITEVFGVKERPFHYEFFRLEDGGLVALEVNMRPPGGLTVDMFNYAGDLDFYKMWAEMVVKGETHVPPPPRPYYCAYVGRKYNQHYLWPHEAVLHEFGPLIVHHEEISGIFAQAIGNYGYILRHPELAPLLEACEQIQRKAV</sequence>
<name>D7BGZ2_ALLS1</name>